<accession>A0ABQ7G0W1</accession>
<proteinExistence type="predicted"/>
<dbReference type="Gene3D" id="2.60.40.640">
    <property type="match status" value="2"/>
</dbReference>
<dbReference type="InterPro" id="IPR014752">
    <property type="entry name" value="Arrestin-like_C"/>
</dbReference>
<sequence length="200" mass="21906">MWVEEVLGNRNTYAGSNFGRSRMLGAEISLGGKGTIEPGSYMFPFQFVLPPLSLGTLEWNHRHCEVSAAHVGRALICYYVQAVCVRPNKFSRNIRSEPLPFRLIPACPAPFTGPAEFKDSQTSLVCCCIPKGGISGSLVLPTNVAHVGSEMVIKGYLDNKTSAPIKKVMVNLMQRTTLANDRGYKFSDFVAFLVMVGEQA</sequence>
<protein>
    <recommendedName>
        <fullName evidence="3">Encoded protein</fullName>
    </recommendedName>
</protein>
<reference evidence="1" key="1">
    <citation type="submission" date="2017-08" db="EMBL/GenBank/DDBJ databases">
        <authorList>
            <person name="Polle J.E."/>
            <person name="Barry K."/>
            <person name="Cushman J."/>
            <person name="Schmutz J."/>
            <person name="Tran D."/>
            <person name="Hathwaick L.T."/>
            <person name="Yim W.C."/>
            <person name="Jenkins J."/>
            <person name="Mckie-Krisberg Z.M."/>
            <person name="Prochnik S."/>
            <person name="Lindquist E."/>
            <person name="Dockter R.B."/>
            <person name="Adam C."/>
            <person name="Molina H."/>
            <person name="Bunkerborg J."/>
            <person name="Jin E."/>
            <person name="Buchheim M."/>
            <person name="Magnuson J."/>
        </authorList>
    </citation>
    <scope>NUCLEOTIDE SEQUENCE</scope>
    <source>
        <strain evidence="1">CCAP 19/18</strain>
    </source>
</reference>
<evidence type="ECO:0000313" key="2">
    <source>
        <dbReference type="Proteomes" id="UP000815325"/>
    </source>
</evidence>
<dbReference type="EMBL" id="MU070334">
    <property type="protein sequence ID" value="KAF5828249.1"/>
    <property type="molecule type" value="Genomic_DNA"/>
</dbReference>
<dbReference type="Proteomes" id="UP000815325">
    <property type="component" value="Unassembled WGS sequence"/>
</dbReference>
<organism evidence="1 2">
    <name type="scientific">Dunaliella salina</name>
    <name type="common">Green alga</name>
    <name type="synonym">Protococcus salinus</name>
    <dbReference type="NCBI Taxonomy" id="3046"/>
    <lineage>
        <taxon>Eukaryota</taxon>
        <taxon>Viridiplantae</taxon>
        <taxon>Chlorophyta</taxon>
        <taxon>core chlorophytes</taxon>
        <taxon>Chlorophyceae</taxon>
        <taxon>CS clade</taxon>
        <taxon>Chlamydomonadales</taxon>
        <taxon>Dunaliellaceae</taxon>
        <taxon>Dunaliella</taxon>
    </lineage>
</organism>
<evidence type="ECO:0008006" key="3">
    <source>
        <dbReference type="Google" id="ProtNLM"/>
    </source>
</evidence>
<gene>
    <name evidence="1" type="ORF">DUNSADRAFT_17888</name>
</gene>
<name>A0ABQ7G0W1_DUNSA</name>
<evidence type="ECO:0000313" key="1">
    <source>
        <dbReference type="EMBL" id="KAF5828249.1"/>
    </source>
</evidence>
<keyword evidence="2" id="KW-1185">Reference proteome</keyword>
<comment type="caution">
    <text evidence="1">The sequence shown here is derived from an EMBL/GenBank/DDBJ whole genome shotgun (WGS) entry which is preliminary data.</text>
</comment>